<comment type="similarity">
    <text evidence="6">Belongs to the GTP-dependent DPCK family.</text>
</comment>
<dbReference type="PANTHER" id="PTHR40732">
    <property type="entry name" value="UPF0218 PROTEIN TK1697"/>
    <property type="match status" value="1"/>
</dbReference>
<name>A0ABD5NEN2_9EURY</name>
<dbReference type="GO" id="GO:0005525">
    <property type="term" value="F:GTP binding"/>
    <property type="evidence" value="ECO:0007669"/>
    <property type="project" value="UniProtKB-UniRule"/>
</dbReference>
<keyword evidence="1 6" id="KW-0808">Transferase</keyword>
<gene>
    <name evidence="7" type="ORF">ACFOKC_07170</name>
</gene>
<evidence type="ECO:0000256" key="3">
    <source>
        <dbReference type="ARBA" id="ARBA00022777"/>
    </source>
</evidence>
<dbReference type="HAMAP" id="MF_00590">
    <property type="entry name" value="Dephospho_CoA_kinase_GTP_dep"/>
    <property type="match status" value="1"/>
</dbReference>
<keyword evidence="5 6" id="KW-0342">GTP-binding</keyword>
<dbReference type="PANTHER" id="PTHR40732:SF1">
    <property type="entry name" value="GTP-DEPENDENT DEPHOSPHO-COA KINASE"/>
    <property type="match status" value="1"/>
</dbReference>
<feature type="binding site" evidence="6">
    <location>
        <position position="120"/>
    </location>
    <ligand>
        <name>GTP</name>
        <dbReference type="ChEBI" id="CHEBI:37565"/>
    </ligand>
</feature>
<evidence type="ECO:0000256" key="5">
    <source>
        <dbReference type="ARBA" id="ARBA00023134"/>
    </source>
</evidence>
<sequence>MVDPVATLPADAREAFKEPLGPVYTDTQRLLADAGDPVVAVGDVVTYHLVEAGAPPKVAVVDGKTEREEVSDEVRGGVPDADREVEVESEPATVSAALLDALVAAVEFEGSTVISVVGEEDLATVPAVLAVPDGGSVVYGQPGEGMVLANVTPDLRERVVELAELLETTEAFWTTLE</sequence>
<dbReference type="GO" id="GO:0016301">
    <property type="term" value="F:kinase activity"/>
    <property type="evidence" value="ECO:0007669"/>
    <property type="project" value="UniProtKB-UniRule"/>
</dbReference>
<feature type="binding site" evidence="6">
    <location>
        <position position="64"/>
    </location>
    <ligand>
        <name>GTP</name>
        <dbReference type="ChEBI" id="CHEBI:37565"/>
    </ligand>
</feature>
<reference evidence="7 8" key="1">
    <citation type="journal article" date="2019" name="Int. J. Syst. Evol. Microbiol.">
        <title>The Global Catalogue of Microorganisms (GCM) 10K type strain sequencing project: providing services to taxonomists for standard genome sequencing and annotation.</title>
        <authorList>
            <consortium name="The Broad Institute Genomics Platform"/>
            <consortium name="The Broad Institute Genome Sequencing Center for Infectious Disease"/>
            <person name="Wu L."/>
            <person name="Ma J."/>
        </authorList>
    </citation>
    <scope>NUCLEOTIDE SEQUENCE [LARGE SCALE GENOMIC DNA]</scope>
    <source>
        <strain evidence="7 8">CGMCC 1.12562</strain>
    </source>
</reference>
<keyword evidence="2 6" id="KW-0547">Nucleotide-binding</keyword>
<feature type="binding site" evidence="6">
    <location>
        <position position="45"/>
    </location>
    <ligand>
        <name>GTP</name>
        <dbReference type="ChEBI" id="CHEBI:37565"/>
    </ligand>
</feature>
<proteinExistence type="inferred from homology"/>
<dbReference type="InterPro" id="IPR007164">
    <property type="entry name" value="GTP-dep_dephospho-CoA_kin"/>
</dbReference>
<dbReference type="PIRSF" id="PIRSF006533">
    <property type="entry name" value="UCP006533"/>
    <property type="match status" value="1"/>
</dbReference>
<keyword evidence="8" id="KW-1185">Reference proteome</keyword>
<evidence type="ECO:0000256" key="1">
    <source>
        <dbReference type="ARBA" id="ARBA00022679"/>
    </source>
</evidence>
<dbReference type="Pfam" id="PF04019">
    <property type="entry name" value="DUF359"/>
    <property type="match status" value="1"/>
</dbReference>
<keyword evidence="4 6" id="KW-0173">Coenzyme A biosynthesis</keyword>
<evidence type="ECO:0000313" key="7">
    <source>
        <dbReference type="EMBL" id="MFC3477502.1"/>
    </source>
</evidence>
<comment type="caution">
    <text evidence="6">Lacks conserved residue(s) required for the propagation of feature annotation.</text>
</comment>
<feature type="binding site" evidence="6">
    <location>
        <position position="62"/>
    </location>
    <ligand>
        <name>GTP</name>
        <dbReference type="ChEBI" id="CHEBI:37565"/>
    </ligand>
</feature>
<dbReference type="RefSeq" id="WP_232571373.1">
    <property type="nucleotide sequence ID" value="NZ_CP089466.1"/>
</dbReference>
<comment type="catalytic activity">
    <reaction evidence="6">
        <text>3'-dephospho-CoA + GTP = GDP + CoA + H(+)</text>
        <dbReference type="Rhea" id="RHEA:61156"/>
        <dbReference type="ChEBI" id="CHEBI:15378"/>
        <dbReference type="ChEBI" id="CHEBI:37565"/>
        <dbReference type="ChEBI" id="CHEBI:57287"/>
        <dbReference type="ChEBI" id="CHEBI:57328"/>
        <dbReference type="ChEBI" id="CHEBI:58189"/>
        <dbReference type="EC" id="2.7.1.237"/>
    </reaction>
</comment>
<comment type="caution">
    <text evidence="7">The sequence shown here is derived from an EMBL/GenBank/DDBJ whole genome shotgun (WGS) entry which is preliminary data.</text>
</comment>
<dbReference type="GeneID" id="69116568"/>
<dbReference type="EMBL" id="JBHRWN010000002">
    <property type="protein sequence ID" value="MFC3477502.1"/>
    <property type="molecule type" value="Genomic_DNA"/>
</dbReference>
<accession>A0ABD5NEN2</accession>
<dbReference type="AlphaFoldDB" id="A0ABD5NEN2"/>
<dbReference type="GO" id="GO:0015937">
    <property type="term" value="P:coenzyme A biosynthetic process"/>
    <property type="evidence" value="ECO:0007669"/>
    <property type="project" value="UniProtKB-UniRule"/>
</dbReference>
<evidence type="ECO:0000256" key="2">
    <source>
        <dbReference type="ARBA" id="ARBA00022741"/>
    </source>
</evidence>
<comment type="pathway">
    <text evidence="6">Cofactor biosynthesis; coenzyme A biosynthesis.</text>
</comment>
<evidence type="ECO:0000313" key="8">
    <source>
        <dbReference type="Proteomes" id="UP001595660"/>
    </source>
</evidence>
<protein>
    <recommendedName>
        <fullName evidence="6">GTP-dependent dephospho-CoA kinase</fullName>
        <ecNumber evidence="6">2.7.1.237</ecNumber>
    </recommendedName>
    <alternativeName>
        <fullName evidence="6">Dephospho-coenzyme A kinase</fullName>
        <shortName evidence="6">DPCK</shortName>
    </alternativeName>
</protein>
<evidence type="ECO:0000256" key="4">
    <source>
        <dbReference type="ARBA" id="ARBA00022993"/>
    </source>
</evidence>
<dbReference type="Proteomes" id="UP001595660">
    <property type="component" value="Unassembled WGS sequence"/>
</dbReference>
<keyword evidence="3 6" id="KW-0418">Kinase</keyword>
<feature type="binding site" evidence="6">
    <location>
        <position position="43"/>
    </location>
    <ligand>
        <name>GTP</name>
        <dbReference type="ChEBI" id="CHEBI:37565"/>
    </ligand>
</feature>
<feature type="binding site" evidence="6">
    <location>
        <position position="44"/>
    </location>
    <ligand>
        <name>GTP</name>
        <dbReference type="ChEBI" id="CHEBI:37565"/>
    </ligand>
</feature>
<comment type="function">
    <text evidence="6">Catalyzes the GTP-dependent phosphorylation of the 3'-hydroxyl group of dephosphocoenzyme A to form coenzyme A (CoA).</text>
</comment>
<evidence type="ECO:0000256" key="6">
    <source>
        <dbReference type="HAMAP-Rule" id="MF_00590"/>
    </source>
</evidence>
<organism evidence="7 8">
    <name type="scientific">Halobacterium litoreum</name>
    <dbReference type="NCBI Taxonomy" id="2039234"/>
    <lineage>
        <taxon>Archaea</taxon>
        <taxon>Methanobacteriati</taxon>
        <taxon>Methanobacteriota</taxon>
        <taxon>Stenosarchaea group</taxon>
        <taxon>Halobacteria</taxon>
        <taxon>Halobacteriales</taxon>
        <taxon>Halobacteriaceae</taxon>
        <taxon>Halobacterium</taxon>
    </lineage>
</organism>
<dbReference type="EC" id="2.7.1.237" evidence="6"/>